<dbReference type="PROSITE" id="PS00108">
    <property type="entry name" value="PROTEIN_KINASE_ST"/>
    <property type="match status" value="1"/>
</dbReference>
<dbReference type="GO" id="GO:0051301">
    <property type="term" value="P:cell division"/>
    <property type="evidence" value="ECO:0007669"/>
    <property type="project" value="UniProtKB-KW"/>
</dbReference>
<dbReference type="InterPro" id="IPR011009">
    <property type="entry name" value="Kinase-like_dom_sf"/>
</dbReference>
<evidence type="ECO:0000256" key="4">
    <source>
        <dbReference type="ARBA" id="ARBA00022527"/>
    </source>
</evidence>
<dbReference type="EMBL" id="SDOX01000010">
    <property type="protein sequence ID" value="TFJ85924.1"/>
    <property type="molecule type" value="Genomic_DNA"/>
</dbReference>
<keyword evidence="9" id="KW-0498">Mitosis</keyword>
<dbReference type="PROSITE" id="PS00107">
    <property type="entry name" value="PROTEIN_KINASE_ATP"/>
    <property type="match status" value="1"/>
</dbReference>
<comment type="catalytic activity">
    <reaction evidence="18">
        <text>L-threonyl-[protein] + ATP = O-phospho-L-threonyl-[protein] + ADP + H(+)</text>
        <dbReference type="Rhea" id="RHEA:46608"/>
        <dbReference type="Rhea" id="RHEA-COMP:11060"/>
        <dbReference type="Rhea" id="RHEA-COMP:11605"/>
        <dbReference type="ChEBI" id="CHEBI:15378"/>
        <dbReference type="ChEBI" id="CHEBI:30013"/>
        <dbReference type="ChEBI" id="CHEBI:30616"/>
        <dbReference type="ChEBI" id="CHEBI:61977"/>
        <dbReference type="ChEBI" id="CHEBI:456216"/>
        <dbReference type="EC" id="2.7.11.22"/>
    </reaction>
</comment>
<evidence type="ECO:0000313" key="26">
    <source>
        <dbReference type="Proteomes" id="UP000355283"/>
    </source>
</evidence>
<accession>A0A4D9D4H9</accession>
<dbReference type="Pfam" id="PF00069">
    <property type="entry name" value="Pkinase"/>
    <property type="match status" value="1"/>
</dbReference>
<evidence type="ECO:0000259" key="24">
    <source>
        <dbReference type="PROSITE" id="PS50011"/>
    </source>
</evidence>
<evidence type="ECO:0000256" key="7">
    <source>
        <dbReference type="ARBA" id="ARBA00022679"/>
    </source>
</evidence>
<evidence type="ECO:0000256" key="15">
    <source>
        <dbReference type="ARBA" id="ARBA00039612"/>
    </source>
</evidence>
<evidence type="ECO:0000256" key="22">
    <source>
        <dbReference type="RuleBase" id="RU000304"/>
    </source>
</evidence>
<protein>
    <recommendedName>
        <fullName evidence="15">Cyclin-dependent kinase 2 homolog</fullName>
        <ecNumber evidence="3">2.7.11.22</ecNumber>
        <ecNumber evidence="2">2.7.11.23</ecNumber>
    </recommendedName>
    <alternativeName>
        <fullName evidence="16">Cell division control protein 2 homolog</fullName>
    </alternativeName>
    <alternativeName>
        <fullName evidence="17">cdc2-related kinase 2</fullName>
    </alternativeName>
</protein>
<keyword evidence="12" id="KW-0460">Magnesium</keyword>
<evidence type="ECO:0000256" key="18">
    <source>
        <dbReference type="ARBA" id="ARBA00047811"/>
    </source>
</evidence>
<dbReference type="InterPro" id="IPR008271">
    <property type="entry name" value="Ser/Thr_kinase_AS"/>
</dbReference>
<evidence type="ECO:0000256" key="14">
    <source>
        <dbReference type="ARBA" id="ARBA00038543"/>
    </source>
</evidence>
<keyword evidence="26" id="KW-1185">Reference proteome</keyword>
<feature type="binding site" evidence="21">
    <location>
        <position position="33"/>
    </location>
    <ligand>
        <name>ATP</name>
        <dbReference type="ChEBI" id="CHEBI:30616"/>
    </ligand>
</feature>
<name>A0A4D9D4H9_9STRA</name>
<dbReference type="CDD" id="cd07835">
    <property type="entry name" value="STKc_CDK1_CdkB_like"/>
    <property type="match status" value="1"/>
</dbReference>
<evidence type="ECO:0000256" key="9">
    <source>
        <dbReference type="ARBA" id="ARBA00022776"/>
    </source>
</evidence>
<dbReference type="GO" id="GO:0004693">
    <property type="term" value="F:cyclin-dependent protein serine/threonine kinase activity"/>
    <property type="evidence" value="ECO:0007669"/>
    <property type="project" value="UniProtKB-EC"/>
</dbReference>
<comment type="catalytic activity">
    <reaction evidence="19">
        <text>L-seryl-[protein] + ATP = O-phospho-L-seryl-[protein] + ADP + H(+)</text>
        <dbReference type="Rhea" id="RHEA:17989"/>
        <dbReference type="Rhea" id="RHEA-COMP:9863"/>
        <dbReference type="Rhea" id="RHEA-COMP:11604"/>
        <dbReference type="ChEBI" id="CHEBI:15378"/>
        <dbReference type="ChEBI" id="CHEBI:29999"/>
        <dbReference type="ChEBI" id="CHEBI:30616"/>
        <dbReference type="ChEBI" id="CHEBI:83421"/>
        <dbReference type="ChEBI" id="CHEBI:456216"/>
        <dbReference type="EC" id="2.7.11.22"/>
    </reaction>
</comment>
<dbReference type="InterPro" id="IPR050108">
    <property type="entry name" value="CDK"/>
</dbReference>
<comment type="subunit">
    <text evidence="14">May form a complex composed of at least the catalytic subunit CRK2 and a cyclin.</text>
</comment>
<feature type="compositionally biased region" description="Low complexity" evidence="23">
    <location>
        <begin position="373"/>
        <end position="382"/>
    </location>
</feature>
<evidence type="ECO:0000256" key="2">
    <source>
        <dbReference type="ARBA" id="ARBA00012409"/>
    </source>
</evidence>
<reference evidence="25 26" key="1">
    <citation type="submission" date="2019-01" db="EMBL/GenBank/DDBJ databases">
        <title>Nuclear Genome Assembly of the Microalgal Biofuel strain Nannochloropsis salina CCMP1776.</title>
        <authorList>
            <person name="Hovde B."/>
        </authorList>
    </citation>
    <scope>NUCLEOTIDE SEQUENCE [LARGE SCALE GENOMIC DNA]</scope>
    <source>
        <strain evidence="25 26">CCMP1776</strain>
    </source>
</reference>
<evidence type="ECO:0000256" key="1">
    <source>
        <dbReference type="ARBA" id="ARBA00006485"/>
    </source>
</evidence>
<organism evidence="25 26">
    <name type="scientific">Nannochloropsis salina CCMP1776</name>
    <dbReference type="NCBI Taxonomy" id="1027361"/>
    <lineage>
        <taxon>Eukaryota</taxon>
        <taxon>Sar</taxon>
        <taxon>Stramenopiles</taxon>
        <taxon>Ochrophyta</taxon>
        <taxon>Eustigmatophyceae</taxon>
        <taxon>Eustigmatales</taxon>
        <taxon>Monodopsidaceae</taxon>
        <taxon>Microchloropsis</taxon>
        <taxon>Microchloropsis salina</taxon>
    </lineage>
</organism>
<dbReference type="Gene3D" id="3.30.200.20">
    <property type="entry name" value="Phosphorylase Kinase, domain 1"/>
    <property type="match status" value="1"/>
</dbReference>
<dbReference type="EC" id="2.7.11.23" evidence="2"/>
<dbReference type="PANTHER" id="PTHR24056:SF46">
    <property type="entry name" value="CYCLIN-DEPENDENT KINASE 5"/>
    <property type="match status" value="1"/>
</dbReference>
<dbReference type="Proteomes" id="UP000355283">
    <property type="component" value="Unassembled WGS sequence"/>
</dbReference>
<keyword evidence="10" id="KW-0418">Kinase</keyword>
<keyword evidence="8 21" id="KW-0547">Nucleotide-binding</keyword>
<feature type="domain" description="Protein kinase" evidence="24">
    <location>
        <begin position="4"/>
        <end position="289"/>
    </location>
</feature>
<keyword evidence="7" id="KW-0808">Transferase</keyword>
<proteinExistence type="inferred from homology"/>
<dbReference type="Gene3D" id="1.10.510.10">
    <property type="entry name" value="Transferase(Phosphotransferase) domain 1"/>
    <property type="match status" value="1"/>
</dbReference>
<evidence type="ECO:0000256" key="16">
    <source>
        <dbReference type="ARBA" id="ARBA00041902"/>
    </source>
</evidence>
<evidence type="ECO:0000256" key="11">
    <source>
        <dbReference type="ARBA" id="ARBA00022840"/>
    </source>
</evidence>
<dbReference type="OrthoDB" id="1732493at2759"/>
<comment type="caution">
    <text evidence="25">The sequence shown here is derived from an EMBL/GenBank/DDBJ whole genome shotgun (WGS) entry which is preliminary data.</text>
</comment>
<dbReference type="EC" id="2.7.11.22" evidence="3"/>
<dbReference type="GO" id="GO:0005737">
    <property type="term" value="C:cytoplasm"/>
    <property type="evidence" value="ECO:0007669"/>
    <property type="project" value="TreeGrafter"/>
</dbReference>
<dbReference type="SMART" id="SM00220">
    <property type="entry name" value="S_TKc"/>
    <property type="match status" value="1"/>
</dbReference>
<keyword evidence="4 22" id="KW-0723">Serine/threonine-protein kinase</keyword>
<dbReference type="FunFam" id="3.30.200.20:FF:000027">
    <property type="entry name" value="Putative Cyclin-dependent kinase 1"/>
    <property type="match status" value="1"/>
</dbReference>
<dbReference type="GO" id="GO:0005524">
    <property type="term" value="F:ATP binding"/>
    <property type="evidence" value="ECO:0007669"/>
    <property type="project" value="UniProtKB-UniRule"/>
</dbReference>
<dbReference type="AlphaFoldDB" id="A0A4D9D4H9"/>
<evidence type="ECO:0000256" key="23">
    <source>
        <dbReference type="SAM" id="MobiDB-lite"/>
    </source>
</evidence>
<dbReference type="GO" id="GO:0008353">
    <property type="term" value="F:RNA polymerase II CTD heptapeptide repeat kinase activity"/>
    <property type="evidence" value="ECO:0007669"/>
    <property type="project" value="UniProtKB-EC"/>
</dbReference>
<comment type="catalytic activity">
    <reaction evidence="20">
        <text>[DNA-directed RNA polymerase] + ATP = phospho-[DNA-directed RNA polymerase] + ADP + H(+)</text>
        <dbReference type="Rhea" id="RHEA:10216"/>
        <dbReference type="Rhea" id="RHEA-COMP:11321"/>
        <dbReference type="Rhea" id="RHEA-COMP:11322"/>
        <dbReference type="ChEBI" id="CHEBI:15378"/>
        <dbReference type="ChEBI" id="CHEBI:30616"/>
        <dbReference type="ChEBI" id="CHEBI:43176"/>
        <dbReference type="ChEBI" id="CHEBI:68546"/>
        <dbReference type="ChEBI" id="CHEBI:456216"/>
        <dbReference type="EC" id="2.7.11.23"/>
    </reaction>
</comment>
<gene>
    <name evidence="25" type="ORF">NSK_002744</name>
</gene>
<keyword evidence="6" id="KW-0132">Cell division</keyword>
<evidence type="ECO:0000256" key="12">
    <source>
        <dbReference type="ARBA" id="ARBA00022842"/>
    </source>
</evidence>
<feature type="region of interest" description="Disordered" evidence="23">
    <location>
        <begin position="301"/>
        <end position="382"/>
    </location>
</feature>
<evidence type="ECO:0000256" key="21">
    <source>
        <dbReference type="PROSITE-ProRule" id="PRU10141"/>
    </source>
</evidence>
<feature type="compositionally biased region" description="Low complexity" evidence="23">
    <location>
        <begin position="331"/>
        <end position="341"/>
    </location>
</feature>
<dbReference type="FunFam" id="1.10.510.10:FF:000184">
    <property type="entry name" value="cyclin-dependent kinase 5 homolog"/>
    <property type="match status" value="1"/>
</dbReference>
<evidence type="ECO:0000256" key="17">
    <source>
        <dbReference type="ARBA" id="ARBA00042858"/>
    </source>
</evidence>
<evidence type="ECO:0000256" key="19">
    <source>
        <dbReference type="ARBA" id="ARBA00048367"/>
    </source>
</evidence>
<keyword evidence="13" id="KW-0131">Cell cycle</keyword>
<evidence type="ECO:0000313" key="25">
    <source>
        <dbReference type="EMBL" id="TFJ85924.1"/>
    </source>
</evidence>
<evidence type="ECO:0000256" key="3">
    <source>
        <dbReference type="ARBA" id="ARBA00012425"/>
    </source>
</evidence>
<dbReference type="PANTHER" id="PTHR24056">
    <property type="entry name" value="CELL DIVISION PROTEIN KINASE"/>
    <property type="match status" value="1"/>
</dbReference>
<comment type="similarity">
    <text evidence="1">Belongs to the protein kinase superfamily. CMGC Ser/Thr protein kinase family. CDC2/CDKX subfamily.</text>
</comment>
<evidence type="ECO:0000256" key="10">
    <source>
        <dbReference type="ARBA" id="ARBA00022777"/>
    </source>
</evidence>
<dbReference type="PROSITE" id="PS50011">
    <property type="entry name" value="PROTEIN_KINASE_DOM"/>
    <property type="match status" value="1"/>
</dbReference>
<dbReference type="InterPro" id="IPR000719">
    <property type="entry name" value="Prot_kinase_dom"/>
</dbReference>
<evidence type="ECO:0000256" key="8">
    <source>
        <dbReference type="ARBA" id="ARBA00022741"/>
    </source>
</evidence>
<evidence type="ECO:0000256" key="20">
    <source>
        <dbReference type="ARBA" id="ARBA00049280"/>
    </source>
</evidence>
<keyword evidence="11 21" id="KW-0067">ATP-binding</keyword>
<dbReference type="SUPFAM" id="SSF56112">
    <property type="entry name" value="Protein kinase-like (PK-like)"/>
    <property type="match status" value="1"/>
</dbReference>
<dbReference type="InterPro" id="IPR017441">
    <property type="entry name" value="Protein_kinase_ATP_BS"/>
</dbReference>
<evidence type="ECO:0000256" key="13">
    <source>
        <dbReference type="ARBA" id="ARBA00023306"/>
    </source>
</evidence>
<sequence length="397" mass="44167">MERYQKLEKIGEGTYGVVFKAKDRVTNEILALKKIRLEAEDEGIPSTAIREISLLKELQHPNIVRLYDVVHTERKLTLVFEYLDQDLKKYLDTYESGLDLPVLQSFLYQLLHGVAFCHDHRVLHRDLKPQNLLINREGELKLADFGLARAFGIPVRSYTHEVVTLWYRAPDVLMGSRKYSTPVDIWSIGCIFAEMANGRPLFAGSSESDQLDRIFRALGTPTEGMYPGIVELPEFQKVKNQFPRYSPLESWAPLVPTLPPVGIDLLGKMLTFDPAKRVSARDALSHPFFGDIHAHGHAHPAQIEPGITAGGRGGIPPYSIHHPPQQHHIHQQPSQQQHFQHGPMHSVHPQGSHHPTQAHGASLALGPSHAGHSAQQPSSMAPAAVGDVGLAGWEARG</sequence>
<evidence type="ECO:0000256" key="6">
    <source>
        <dbReference type="ARBA" id="ARBA00022618"/>
    </source>
</evidence>
<evidence type="ECO:0000256" key="5">
    <source>
        <dbReference type="ARBA" id="ARBA00022553"/>
    </source>
</evidence>
<keyword evidence="5" id="KW-0597">Phosphoprotein</keyword>
<dbReference type="GO" id="GO:0005634">
    <property type="term" value="C:nucleus"/>
    <property type="evidence" value="ECO:0007669"/>
    <property type="project" value="TreeGrafter"/>
</dbReference>